<dbReference type="EMBL" id="PGCJ01000023">
    <property type="protein sequence ID" value="PLW56253.1"/>
    <property type="molecule type" value="Genomic_DNA"/>
</dbReference>
<dbReference type="AlphaFoldDB" id="A0A2N5W1W6"/>
<keyword evidence="2" id="KW-1185">Reference proteome</keyword>
<gene>
    <name evidence="1" type="ORF">PCANC_02043</name>
</gene>
<accession>A0A2N5W1W6</accession>
<evidence type="ECO:0008006" key="3">
    <source>
        <dbReference type="Google" id="ProtNLM"/>
    </source>
</evidence>
<reference evidence="1 2" key="1">
    <citation type="submission" date="2017-11" db="EMBL/GenBank/DDBJ databases">
        <title>De novo assembly and phasing of dikaryotic genomes from two isolates of Puccinia coronata f. sp. avenae, the causal agent of oat crown rust.</title>
        <authorList>
            <person name="Miller M.E."/>
            <person name="Zhang Y."/>
            <person name="Omidvar V."/>
            <person name="Sperschneider J."/>
            <person name="Schwessinger B."/>
            <person name="Raley C."/>
            <person name="Palmer J.M."/>
            <person name="Garnica D."/>
            <person name="Upadhyaya N."/>
            <person name="Rathjen J."/>
            <person name="Taylor J.M."/>
            <person name="Park R.F."/>
            <person name="Dodds P.N."/>
            <person name="Hirsch C.D."/>
            <person name="Kianian S.F."/>
            <person name="Figueroa M."/>
        </authorList>
    </citation>
    <scope>NUCLEOTIDE SEQUENCE [LARGE SCALE GENOMIC DNA]</scope>
    <source>
        <strain evidence="1">12NC29</strain>
    </source>
</reference>
<protein>
    <recommendedName>
        <fullName evidence="3">C2H2-type domain-containing protein</fullName>
    </recommendedName>
</protein>
<dbReference type="STRING" id="200324.A0A2N5W1W6"/>
<dbReference type="PANTHER" id="PTHR31912:SF34">
    <property type="entry name" value="NOTOCHORD-RELATED PROTEIN"/>
    <property type="match status" value="1"/>
</dbReference>
<dbReference type="Proteomes" id="UP000235388">
    <property type="component" value="Unassembled WGS sequence"/>
</dbReference>
<sequence length="641" mass="72191">MDDPNFQLINQSNRTYRCLICPHSKVLTDVAKHLRRPLHKLNASSGPRNRGPTPPFILGEQAANDESELAAQEDAAHTDMFWSSLNDLYDCDDDPLPSGGERTLEDELNDYDPIINGSDDELPNANESPPDQWQDFLDAELEALQGEGADRLPCDQPADAANLPQLKDIRAGERACWYPFKDQMELIGSLIMGHTRSMISRSLYCKIQAILILCNVYLPAWGTIQAARARIRKLLNTCIRYSLSPFNTPTYALSAKTIIGQDLANPLISNHLEYFPEMTTGQVHKFSQSHKWLKSLLPAHRPQMCEVNKKHFFIFEPVQLRSKDVVIPIFLFMYNSQLTSRVLEVNRSNMLEDGNGVKIIIPQLIEFDDPRLSSIDVACFHRDYSEILLGNGRRLIDACNHRLTETNRCADNDQVRCVPNPWRLKANGKVIRHVPITLYADDTSGNVSKQFNKHISFFFTLSGLPPDLSNQEFNCHFLSTSNVASVLELSEQIVDELNDMALEGFTAYDSHIAEPVLVHSVVLCFLADSPMHAEVTNTPNPGQSNHPCRMCTLSVEKKSMMKSVPYIQHFIQVDHLGYGAPNPPRDWLTTSKHSHALYNIAICDNITQFKEQSTLEGFDGARDAPVEILHVVLLGVVKYLA</sequence>
<name>A0A2N5W1W6_9BASI</name>
<organism evidence="1 2">
    <name type="scientific">Puccinia coronata f. sp. avenae</name>
    <dbReference type="NCBI Taxonomy" id="200324"/>
    <lineage>
        <taxon>Eukaryota</taxon>
        <taxon>Fungi</taxon>
        <taxon>Dikarya</taxon>
        <taxon>Basidiomycota</taxon>
        <taxon>Pucciniomycotina</taxon>
        <taxon>Pucciniomycetes</taxon>
        <taxon>Pucciniales</taxon>
        <taxon>Pucciniaceae</taxon>
        <taxon>Puccinia</taxon>
    </lineage>
</organism>
<proteinExistence type="predicted"/>
<evidence type="ECO:0000313" key="2">
    <source>
        <dbReference type="Proteomes" id="UP000235388"/>
    </source>
</evidence>
<dbReference type="OrthoDB" id="2689033at2759"/>
<dbReference type="PANTHER" id="PTHR31912">
    <property type="entry name" value="IP13529P"/>
    <property type="match status" value="1"/>
</dbReference>
<evidence type="ECO:0000313" key="1">
    <source>
        <dbReference type="EMBL" id="PLW56253.1"/>
    </source>
</evidence>
<comment type="caution">
    <text evidence="1">The sequence shown here is derived from an EMBL/GenBank/DDBJ whole genome shotgun (WGS) entry which is preliminary data.</text>
</comment>